<organism evidence="9 10">
    <name type="scientific">Candidatus Doudnabacteria bacterium RIFCSPLOWO2_01_FULL_44_21</name>
    <dbReference type="NCBI Taxonomy" id="1817841"/>
    <lineage>
        <taxon>Bacteria</taxon>
        <taxon>Candidatus Doudnaibacteriota</taxon>
    </lineage>
</organism>
<reference evidence="9 10" key="1">
    <citation type="journal article" date="2016" name="Nat. Commun.">
        <title>Thousands of microbial genomes shed light on interconnected biogeochemical processes in an aquifer system.</title>
        <authorList>
            <person name="Anantharaman K."/>
            <person name="Brown C.T."/>
            <person name="Hug L.A."/>
            <person name="Sharon I."/>
            <person name="Castelle C.J."/>
            <person name="Probst A.J."/>
            <person name="Thomas B.C."/>
            <person name="Singh A."/>
            <person name="Wilkins M.J."/>
            <person name="Karaoz U."/>
            <person name="Brodie E.L."/>
            <person name="Williams K.H."/>
            <person name="Hubbard S.S."/>
            <person name="Banfield J.F."/>
        </authorList>
    </citation>
    <scope>NUCLEOTIDE SEQUENCE [LARGE SCALE GENOMIC DNA]</scope>
</reference>
<feature type="domain" description="DNA replication/recombination mediator RecO N-terminal" evidence="8">
    <location>
        <begin position="1"/>
        <end position="79"/>
    </location>
</feature>
<dbReference type="HAMAP" id="MF_00201">
    <property type="entry name" value="RecO"/>
    <property type="match status" value="1"/>
</dbReference>
<evidence type="ECO:0000313" key="9">
    <source>
        <dbReference type="EMBL" id="OGE97300.1"/>
    </source>
</evidence>
<dbReference type="InterPro" id="IPR042242">
    <property type="entry name" value="RecO_C"/>
</dbReference>
<comment type="similarity">
    <text evidence="1 7">Belongs to the RecO family.</text>
</comment>
<dbReference type="GO" id="GO:0006302">
    <property type="term" value="P:double-strand break repair"/>
    <property type="evidence" value="ECO:0007669"/>
    <property type="project" value="TreeGrafter"/>
</dbReference>
<dbReference type="Pfam" id="PF11967">
    <property type="entry name" value="RecO_N"/>
    <property type="match status" value="1"/>
</dbReference>
<dbReference type="SUPFAM" id="SSF57863">
    <property type="entry name" value="ArfGap/RecO-like zinc finger"/>
    <property type="match status" value="1"/>
</dbReference>
<dbReference type="AlphaFoldDB" id="A0A1F5Q655"/>
<sequence length="181" mass="20888">MQYKKLKGVILKKQNFREADQIITVWTSEVGKIRILARGLRLPKSKLVYNLSELSLVEFEITGRKNFPTVISAQTAQSFNHLRHDLLKIANAIYASELVMKMTADEHPNQVVYQLLVDFLHQLNQAYGLNHYQLLDRFALKLAQALGFGQPKQINSHSDVRNFIEELIERQIKSEPFLAQI</sequence>
<keyword evidence="3 7" id="KW-0227">DNA damage</keyword>
<protein>
    <recommendedName>
        <fullName evidence="2 7">DNA repair protein RecO</fullName>
    </recommendedName>
    <alternativeName>
        <fullName evidence="6 7">Recombination protein O</fullName>
    </alternativeName>
</protein>
<dbReference type="Pfam" id="PF02565">
    <property type="entry name" value="RecO_C"/>
    <property type="match status" value="1"/>
</dbReference>
<dbReference type="Gene3D" id="1.20.1440.120">
    <property type="entry name" value="Recombination protein O, C-terminal domain"/>
    <property type="match status" value="1"/>
</dbReference>
<evidence type="ECO:0000256" key="5">
    <source>
        <dbReference type="ARBA" id="ARBA00023204"/>
    </source>
</evidence>
<evidence type="ECO:0000256" key="1">
    <source>
        <dbReference type="ARBA" id="ARBA00007452"/>
    </source>
</evidence>
<comment type="function">
    <text evidence="7">Involved in DNA repair and RecF pathway recombination.</text>
</comment>
<dbReference type="PANTHER" id="PTHR33991">
    <property type="entry name" value="DNA REPAIR PROTEIN RECO"/>
    <property type="match status" value="1"/>
</dbReference>
<dbReference type="STRING" id="1817841.A3B10_04115"/>
<dbReference type="GO" id="GO:0006310">
    <property type="term" value="P:DNA recombination"/>
    <property type="evidence" value="ECO:0007669"/>
    <property type="project" value="UniProtKB-UniRule"/>
</dbReference>
<evidence type="ECO:0000313" key="10">
    <source>
        <dbReference type="Proteomes" id="UP000177281"/>
    </source>
</evidence>
<dbReference type="Proteomes" id="UP000177281">
    <property type="component" value="Unassembled WGS sequence"/>
</dbReference>
<dbReference type="PANTHER" id="PTHR33991:SF1">
    <property type="entry name" value="DNA REPAIR PROTEIN RECO"/>
    <property type="match status" value="1"/>
</dbReference>
<dbReference type="NCBIfam" id="TIGR00613">
    <property type="entry name" value="reco"/>
    <property type="match status" value="1"/>
</dbReference>
<dbReference type="Gene3D" id="2.40.50.140">
    <property type="entry name" value="Nucleic acid-binding proteins"/>
    <property type="match status" value="1"/>
</dbReference>
<proteinExistence type="inferred from homology"/>
<keyword evidence="5 7" id="KW-0234">DNA repair</keyword>
<evidence type="ECO:0000256" key="4">
    <source>
        <dbReference type="ARBA" id="ARBA00023172"/>
    </source>
</evidence>
<evidence type="ECO:0000256" key="3">
    <source>
        <dbReference type="ARBA" id="ARBA00022763"/>
    </source>
</evidence>
<dbReference type="InterPro" id="IPR012340">
    <property type="entry name" value="NA-bd_OB-fold"/>
</dbReference>
<dbReference type="EMBL" id="MFFB01000002">
    <property type="protein sequence ID" value="OGE97300.1"/>
    <property type="molecule type" value="Genomic_DNA"/>
</dbReference>
<evidence type="ECO:0000256" key="2">
    <source>
        <dbReference type="ARBA" id="ARBA00021310"/>
    </source>
</evidence>
<gene>
    <name evidence="7" type="primary">recO</name>
    <name evidence="9" type="ORF">A3B10_04115</name>
</gene>
<comment type="caution">
    <text evidence="9">The sequence shown here is derived from an EMBL/GenBank/DDBJ whole genome shotgun (WGS) entry which is preliminary data.</text>
</comment>
<accession>A0A1F5Q655</accession>
<dbReference type="InterPro" id="IPR022572">
    <property type="entry name" value="DNA_rep/recomb_RecO_N"/>
</dbReference>
<dbReference type="InterPro" id="IPR037278">
    <property type="entry name" value="ARFGAP/RecO"/>
</dbReference>
<dbReference type="InterPro" id="IPR003717">
    <property type="entry name" value="RecO"/>
</dbReference>
<dbReference type="GO" id="GO:0043590">
    <property type="term" value="C:bacterial nucleoid"/>
    <property type="evidence" value="ECO:0007669"/>
    <property type="project" value="TreeGrafter"/>
</dbReference>
<evidence type="ECO:0000256" key="7">
    <source>
        <dbReference type="HAMAP-Rule" id="MF_00201"/>
    </source>
</evidence>
<evidence type="ECO:0000256" key="6">
    <source>
        <dbReference type="ARBA" id="ARBA00033409"/>
    </source>
</evidence>
<name>A0A1F5Q655_9BACT</name>
<keyword evidence="4 7" id="KW-0233">DNA recombination</keyword>
<dbReference type="SUPFAM" id="SSF50249">
    <property type="entry name" value="Nucleic acid-binding proteins"/>
    <property type="match status" value="1"/>
</dbReference>
<evidence type="ECO:0000259" key="8">
    <source>
        <dbReference type="Pfam" id="PF11967"/>
    </source>
</evidence>